<dbReference type="RefSeq" id="WP_275813118.1">
    <property type="nucleotide sequence ID" value="NZ_BAAANM010000001.1"/>
</dbReference>
<gene>
    <name evidence="1" type="ORF">P2L57_12995</name>
</gene>
<protein>
    <submittedName>
        <fullName evidence="1">Uncharacterized protein</fullName>
    </submittedName>
</protein>
<name>A0ABT5YYD3_9ACTN</name>
<evidence type="ECO:0000313" key="2">
    <source>
        <dbReference type="Proteomes" id="UP001220022"/>
    </source>
</evidence>
<sequence>MCRRSVEHLDDAVGAQVQIGQRIGAVGAVREVGQHLLLGHLARERRVPPLQSGGGRQLGCRAESFGIAAGDADGGAVQVVGDDPHLARHLVRFEGATGAVAVREGSGVVLHAPAAHQPSARCGTYPTSAWQVGFGAQFPVIARP</sequence>
<comment type="caution">
    <text evidence="1">The sequence shown here is derived from an EMBL/GenBank/DDBJ whole genome shotgun (WGS) entry which is preliminary data.</text>
</comment>
<reference evidence="1 2" key="1">
    <citation type="submission" date="2023-03" db="EMBL/GenBank/DDBJ databases">
        <title>Draft genome sequence of type strain Streptomyces ferralitis JCM 14344.</title>
        <authorList>
            <person name="Klaysubun C."/>
            <person name="Duangmal K."/>
        </authorList>
    </citation>
    <scope>NUCLEOTIDE SEQUENCE [LARGE SCALE GENOMIC DNA]</scope>
    <source>
        <strain evidence="1 2">JCM 14344</strain>
    </source>
</reference>
<proteinExistence type="predicted"/>
<accession>A0ABT5YYD3</accession>
<dbReference type="Proteomes" id="UP001220022">
    <property type="component" value="Unassembled WGS sequence"/>
</dbReference>
<dbReference type="EMBL" id="JARHTQ010000007">
    <property type="protein sequence ID" value="MDF2256616.1"/>
    <property type="molecule type" value="Genomic_DNA"/>
</dbReference>
<organism evidence="1 2">
    <name type="scientific">Streptantibioticus ferralitis</name>
    <dbReference type="NCBI Taxonomy" id="236510"/>
    <lineage>
        <taxon>Bacteria</taxon>
        <taxon>Bacillati</taxon>
        <taxon>Actinomycetota</taxon>
        <taxon>Actinomycetes</taxon>
        <taxon>Kitasatosporales</taxon>
        <taxon>Streptomycetaceae</taxon>
        <taxon>Streptantibioticus</taxon>
    </lineage>
</organism>
<keyword evidence="2" id="KW-1185">Reference proteome</keyword>
<evidence type="ECO:0000313" key="1">
    <source>
        <dbReference type="EMBL" id="MDF2256616.1"/>
    </source>
</evidence>